<evidence type="ECO:0000313" key="2">
    <source>
        <dbReference type="Proteomes" id="UP001498398"/>
    </source>
</evidence>
<proteinExistence type="predicted"/>
<sequence>MGWTILNDIKSEQTQLLEITQSVYQARALIPPQVLDHCHCPQIAYLTESPNDNTPKKCIIKLLQGEPNQPEQSCRFTIDLDNFRITDDWIRTNETFAAPQDIHWLLHEIRIYTVERYQQKKKDEERKAFRQKILDNGLMSQNDLEAVQESISPDVVTLFFVPMMDALSSSSMNQEVATAIPLRSIVNPALAPKMTHAYCRAHPTIVDDGRAKMTGNGAQVDLSMLSCPRPCLQTSPQPRKPRVNP</sequence>
<evidence type="ECO:0000313" key="1">
    <source>
        <dbReference type="EMBL" id="KAK7460666.1"/>
    </source>
</evidence>
<name>A0ABR1JKJ7_9AGAR</name>
<comment type="caution">
    <text evidence="1">The sequence shown here is derived from an EMBL/GenBank/DDBJ whole genome shotgun (WGS) entry which is preliminary data.</text>
</comment>
<reference evidence="1 2" key="1">
    <citation type="submission" date="2024-01" db="EMBL/GenBank/DDBJ databases">
        <title>A draft genome for the cacao thread blight pathogen Marasmiellus scandens.</title>
        <authorList>
            <person name="Baruah I.K."/>
            <person name="Leung J."/>
            <person name="Bukari Y."/>
            <person name="Amoako-Attah I."/>
            <person name="Meinhardt L.W."/>
            <person name="Bailey B.A."/>
            <person name="Cohen S.P."/>
        </authorList>
    </citation>
    <scope>NUCLEOTIDE SEQUENCE [LARGE SCALE GENOMIC DNA]</scope>
    <source>
        <strain evidence="1 2">GH-19</strain>
    </source>
</reference>
<accession>A0ABR1JKJ7</accession>
<dbReference type="EMBL" id="JBANRG010000015">
    <property type="protein sequence ID" value="KAK7460666.1"/>
    <property type="molecule type" value="Genomic_DNA"/>
</dbReference>
<dbReference type="Proteomes" id="UP001498398">
    <property type="component" value="Unassembled WGS sequence"/>
</dbReference>
<keyword evidence="2" id="KW-1185">Reference proteome</keyword>
<organism evidence="1 2">
    <name type="scientific">Marasmiellus scandens</name>
    <dbReference type="NCBI Taxonomy" id="2682957"/>
    <lineage>
        <taxon>Eukaryota</taxon>
        <taxon>Fungi</taxon>
        <taxon>Dikarya</taxon>
        <taxon>Basidiomycota</taxon>
        <taxon>Agaricomycotina</taxon>
        <taxon>Agaricomycetes</taxon>
        <taxon>Agaricomycetidae</taxon>
        <taxon>Agaricales</taxon>
        <taxon>Marasmiineae</taxon>
        <taxon>Omphalotaceae</taxon>
        <taxon>Marasmiellus</taxon>
    </lineage>
</organism>
<gene>
    <name evidence="1" type="ORF">VKT23_009381</name>
</gene>
<protein>
    <submittedName>
        <fullName evidence="1">Uncharacterized protein</fullName>
    </submittedName>
</protein>